<feature type="non-terminal residue" evidence="1">
    <location>
        <position position="1"/>
    </location>
</feature>
<evidence type="ECO:0000313" key="2">
    <source>
        <dbReference type="Proteomes" id="UP000789860"/>
    </source>
</evidence>
<feature type="non-terminal residue" evidence="1">
    <location>
        <position position="105"/>
    </location>
</feature>
<protein>
    <submittedName>
        <fullName evidence="1">9627_t:CDS:1</fullName>
    </submittedName>
</protein>
<dbReference type="Proteomes" id="UP000789860">
    <property type="component" value="Unassembled WGS sequence"/>
</dbReference>
<name>A0ACA9NUN5_9GLOM</name>
<gene>
    <name evidence="1" type="ORF">SCALOS_LOCUS9545</name>
</gene>
<accession>A0ACA9NUN5</accession>
<comment type="caution">
    <text evidence="1">The sequence shown here is derived from an EMBL/GenBank/DDBJ whole genome shotgun (WGS) entry which is preliminary data.</text>
</comment>
<evidence type="ECO:0000313" key="1">
    <source>
        <dbReference type="EMBL" id="CAG8675799.1"/>
    </source>
</evidence>
<keyword evidence="2" id="KW-1185">Reference proteome</keyword>
<dbReference type="EMBL" id="CAJVPM010030151">
    <property type="protein sequence ID" value="CAG8675799.1"/>
    <property type="molecule type" value="Genomic_DNA"/>
</dbReference>
<proteinExistence type="predicted"/>
<reference evidence="1" key="1">
    <citation type="submission" date="2021-06" db="EMBL/GenBank/DDBJ databases">
        <authorList>
            <person name="Kallberg Y."/>
            <person name="Tangrot J."/>
            <person name="Rosling A."/>
        </authorList>
    </citation>
    <scope>NUCLEOTIDE SEQUENCE</scope>
    <source>
        <strain evidence="1">AU212A</strain>
    </source>
</reference>
<sequence>SVAFGLMHASAYCGMSVGPVLGGIIVEATGSALSVFYVVIGALSVFYIFASFILPESLSPEIRRQNESTVSLPSPKYIFSALIILNQTPIYSEGVRNNIWKRNTL</sequence>
<organism evidence="1 2">
    <name type="scientific">Scutellospora calospora</name>
    <dbReference type="NCBI Taxonomy" id="85575"/>
    <lineage>
        <taxon>Eukaryota</taxon>
        <taxon>Fungi</taxon>
        <taxon>Fungi incertae sedis</taxon>
        <taxon>Mucoromycota</taxon>
        <taxon>Glomeromycotina</taxon>
        <taxon>Glomeromycetes</taxon>
        <taxon>Diversisporales</taxon>
        <taxon>Gigasporaceae</taxon>
        <taxon>Scutellospora</taxon>
    </lineage>
</organism>